<dbReference type="EMBL" id="VRLW01000001">
    <property type="protein sequence ID" value="KAA1259842.1"/>
    <property type="molecule type" value="Genomic_DNA"/>
</dbReference>
<organism evidence="1 2">
    <name type="scientific">Rubripirellula obstinata</name>
    <dbReference type="NCBI Taxonomy" id="406547"/>
    <lineage>
        <taxon>Bacteria</taxon>
        <taxon>Pseudomonadati</taxon>
        <taxon>Planctomycetota</taxon>
        <taxon>Planctomycetia</taxon>
        <taxon>Pirellulales</taxon>
        <taxon>Pirellulaceae</taxon>
        <taxon>Rubripirellula</taxon>
    </lineage>
</organism>
<accession>A0A5B1CHY5</accession>
<dbReference type="AlphaFoldDB" id="A0A5B1CHY5"/>
<reference evidence="1 2" key="1">
    <citation type="submission" date="2019-08" db="EMBL/GenBank/DDBJ databases">
        <title>Deep-cultivation of Planctomycetes and their phenomic and genomic characterization uncovers novel biology.</title>
        <authorList>
            <person name="Wiegand S."/>
            <person name="Jogler M."/>
            <person name="Boedeker C."/>
            <person name="Pinto D."/>
            <person name="Vollmers J."/>
            <person name="Rivas-Marin E."/>
            <person name="Kohn T."/>
            <person name="Peeters S.H."/>
            <person name="Heuer A."/>
            <person name="Rast P."/>
            <person name="Oberbeckmann S."/>
            <person name="Bunk B."/>
            <person name="Jeske O."/>
            <person name="Meyerdierks A."/>
            <person name="Storesund J.E."/>
            <person name="Kallscheuer N."/>
            <person name="Luecker S."/>
            <person name="Lage O.M."/>
            <person name="Pohl T."/>
            <person name="Merkel B.J."/>
            <person name="Hornburger P."/>
            <person name="Mueller R.-W."/>
            <person name="Bruemmer F."/>
            <person name="Labrenz M."/>
            <person name="Spormann A.M."/>
            <person name="Op Den Camp H."/>
            <person name="Overmann J."/>
            <person name="Amann R."/>
            <person name="Jetten M.S.M."/>
            <person name="Mascher T."/>
            <person name="Medema M.H."/>
            <person name="Devos D.P."/>
            <person name="Kaster A.-K."/>
            <person name="Ovreas L."/>
            <person name="Rohde M."/>
            <person name="Galperin M.Y."/>
            <person name="Jogler C."/>
        </authorList>
    </citation>
    <scope>NUCLEOTIDE SEQUENCE [LARGE SCALE GENOMIC DNA]</scope>
    <source>
        <strain evidence="1 2">LF1</strain>
    </source>
</reference>
<protein>
    <submittedName>
        <fullName evidence="1">Uncharacterized protein</fullName>
    </submittedName>
</protein>
<comment type="caution">
    <text evidence="1">The sequence shown here is derived from an EMBL/GenBank/DDBJ whole genome shotgun (WGS) entry which is preliminary data.</text>
</comment>
<evidence type="ECO:0000313" key="1">
    <source>
        <dbReference type="EMBL" id="KAA1259842.1"/>
    </source>
</evidence>
<name>A0A5B1CHY5_9BACT</name>
<gene>
    <name evidence="1" type="ORF">LF1_23790</name>
</gene>
<sequence length="54" mass="5994">MPTRLNDLKLFTALGAARVGRNKLGAVPAMPWYYFELPELRQACSGLHHSVAKP</sequence>
<keyword evidence="2" id="KW-1185">Reference proteome</keyword>
<evidence type="ECO:0000313" key="2">
    <source>
        <dbReference type="Proteomes" id="UP000322699"/>
    </source>
</evidence>
<proteinExistence type="predicted"/>
<dbReference type="Proteomes" id="UP000322699">
    <property type="component" value="Unassembled WGS sequence"/>
</dbReference>